<dbReference type="GO" id="GO:0008237">
    <property type="term" value="F:metallopeptidase activity"/>
    <property type="evidence" value="ECO:0007669"/>
    <property type="project" value="InterPro"/>
</dbReference>
<evidence type="ECO:0000256" key="1">
    <source>
        <dbReference type="ARBA" id="ARBA00022729"/>
    </source>
</evidence>
<dbReference type="Pfam" id="PF20009">
    <property type="entry name" value="GEVED"/>
    <property type="match status" value="1"/>
</dbReference>
<name>A0A368N343_9FLAO</name>
<feature type="domain" description="Fibronectin type-III" evidence="3">
    <location>
        <begin position="647"/>
        <end position="732"/>
    </location>
</feature>
<dbReference type="SUPFAM" id="SSF49265">
    <property type="entry name" value="Fibronectin type III"/>
    <property type="match status" value="1"/>
</dbReference>
<dbReference type="Proteomes" id="UP000252172">
    <property type="component" value="Unassembled WGS sequence"/>
</dbReference>
<dbReference type="CDD" id="cd00063">
    <property type="entry name" value="FN3"/>
    <property type="match status" value="1"/>
</dbReference>
<dbReference type="RefSeq" id="WP_114302677.1">
    <property type="nucleotide sequence ID" value="NZ_QPIE01000001.1"/>
</dbReference>
<dbReference type="InterPro" id="IPR045474">
    <property type="entry name" value="GEVED"/>
</dbReference>
<dbReference type="InterPro" id="IPR026444">
    <property type="entry name" value="Secre_tail"/>
</dbReference>
<accession>A0A368N343</accession>
<dbReference type="InterPro" id="IPR024079">
    <property type="entry name" value="MetalloPept_cat_dom_sf"/>
</dbReference>
<keyword evidence="1 2" id="KW-0732">Signal</keyword>
<dbReference type="Gene3D" id="3.40.390.10">
    <property type="entry name" value="Collagenase (Catalytic Domain)"/>
    <property type="match status" value="1"/>
</dbReference>
<dbReference type="PROSITE" id="PS50853">
    <property type="entry name" value="FN3"/>
    <property type="match status" value="1"/>
</dbReference>
<evidence type="ECO:0000313" key="4">
    <source>
        <dbReference type="EMBL" id="RCU44908.1"/>
    </source>
</evidence>
<protein>
    <submittedName>
        <fullName evidence="4">T9SS C-terminal target domain-containing protein</fullName>
    </submittedName>
</protein>
<organism evidence="4 5">
    <name type="scientific">Chryseobacterium lacus</name>
    <dbReference type="NCBI Taxonomy" id="2058346"/>
    <lineage>
        <taxon>Bacteria</taxon>
        <taxon>Pseudomonadati</taxon>
        <taxon>Bacteroidota</taxon>
        <taxon>Flavobacteriia</taxon>
        <taxon>Flavobacteriales</taxon>
        <taxon>Weeksellaceae</taxon>
        <taxon>Chryseobacterium group</taxon>
        <taxon>Chryseobacterium</taxon>
    </lineage>
</organism>
<dbReference type="EMBL" id="QPIE01000001">
    <property type="protein sequence ID" value="RCU44908.1"/>
    <property type="molecule type" value="Genomic_DNA"/>
</dbReference>
<dbReference type="Pfam" id="PF18962">
    <property type="entry name" value="Por_Secre_tail"/>
    <property type="match status" value="1"/>
</dbReference>
<dbReference type="OrthoDB" id="9792152at2"/>
<gene>
    <name evidence="4" type="ORF">DQ356_01470</name>
</gene>
<dbReference type="InterPro" id="IPR013783">
    <property type="entry name" value="Ig-like_fold"/>
</dbReference>
<dbReference type="SMART" id="SM00060">
    <property type="entry name" value="FN3"/>
    <property type="match status" value="1"/>
</dbReference>
<feature type="signal peptide" evidence="2">
    <location>
        <begin position="1"/>
        <end position="19"/>
    </location>
</feature>
<reference evidence="4 5" key="1">
    <citation type="submission" date="2018-07" db="EMBL/GenBank/DDBJ databases">
        <title>Chryseobacterium lacus sp. nov., isolated from lake water.</title>
        <authorList>
            <person name="Li C.-M."/>
        </authorList>
    </citation>
    <scope>NUCLEOTIDE SEQUENCE [LARGE SCALE GENOMIC DNA]</scope>
    <source>
        <strain evidence="4 5">YLOS41</strain>
    </source>
</reference>
<evidence type="ECO:0000259" key="3">
    <source>
        <dbReference type="PROSITE" id="PS50853"/>
    </source>
</evidence>
<dbReference type="SUPFAM" id="SSF55486">
    <property type="entry name" value="Metalloproteases ('zincins'), catalytic domain"/>
    <property type="match status" value="1"/>
</dbReference>
<evidence type="ECO:0000313" key="5">
    <source>
        <dbReference type="Proteomes" id="UP000252172"/>
    </source>
</evidence>
<sequence length="969" mass="104388">MKKRFAFLFMALSFGLTNAQWTKTNHREKTKIEDSNVRQFYTLDMNTLKSQLQNAPEMGRGSIGVQVSIPTMDGKVERFTVYSFPVVDKELAVQYDLGSYVGVGLDDPSKYIRFSTSPVDFQSMIIKNGKYEFISPMNADKTVYGVHYKTIDPEKGSFVCSTEEGSAAQAQMNALYQNGSTFSHNPTDFAKSSDKKYRTLRLAVSVTGEYTQYHGGTVAGALSAINATLTRVNGIFEKDFALHLNLQNFPAIIYLNPGTDPYTSQNNWNVQLQQTLTNVVGNANYDIGHLFGQSGGNGNAGCIGCICVNPANANSTAKGSAFTSSTVPQGDAFDIDYVAHEMGHQLGATHTFSMNLEGTGTNMEPGSGSTIMSYAGITTSNVQNHADAYFHVASIIQVQQNLNAKACDVETPIANNPPSIQALPTYTIPKGTAFALTAVATDPENNPLTYTWEQFNSATSPSTNVDPTSTTKPIFRSVLPSTSPTRYFPRLSEVLNGNLTSQANWETVSNVARTLNFVVTVRDNHPNPAQQQTNSAEQIINVGNNGPFKINTQNANTNAPTVISWDVVGTNVAPYNVANVKIDYTTDNGATWTVLAASTPNDGSEALSFPASLNGQTIKLRISAINNVFYAVQSVNVVTYSNCDGSAPQNVMISGVTGSEATVSWNPMLGATYIVRYRVVGQTAWQTGSFSNSPVTLSALTNNTMYEVEVAAICSGVTGAYSTPKTFKTLVYCSASSANATDDHIANVTLANVNNSSGASTYSNYTNDPALQINLVKGAGQQYTLAVTKGWLGGTPYPNAVQAYIDYNANGTFGDIPEEVIMNSPSSTGVASVTFSVPTIAVENIPYRMRVISFYGQAGATYQLYPCMTSALGAYGEVEDYTVMVTTGLSTQEVGKDDFRVYPNPVSDILNITKVSDKAVYQIHNAIGQIVDTGTVKDNKVNVSRLTVGNYIITIADKDFNGSVKFIKK</sequence>
<evidence type="ECO:0000256" key="2">
    <source>
        <dbReference type="SAM" id="SignalP"/>
    </source>
</evidence>
<keyword evidence="5" id="KW-1185">Reference proteome</keyword>
<dbReference type="InterPro" id="IPR003961">
    <property type="entry name" value="FN3_dom"/>
</dbReference>
<dbReference type="InterPro" id="IPR036116">
    <property type="entry name" value="FN3_sf"/>
</dbReference>
<dbReference type="AlphaFoldDB" id="A0A368N343"/>
<dbReference type="NCBIfam" id="TIGR04183">
    <property type="entry name" value="Por_Secre_tail"/>
    <property type="match status" value="1"/>
</dbReference>
<comment type="caution">
    <text evidence="4">The sequence shown here is derived from an EMBL/GenBank/DDBJ whole genome shotgun (WGS) entry which is preliminary data.</text>
</comment>
<dbReference type="Pfam" id="PF00041">
    <property type="entry name" value="fn3"/>
    <property type="match status" value="1"/>
</dbReference>
<proteinExistence type="predicted"/>
<feature type="chain" id="PRO_5017041505" evidence="2">
    <location>
        <begin position="20"/>
        <end position="969"/>
    </location>
</feature>
<dbReference type="Gene3D" id="2.60.40.10">
    <property type="entry name" value="Immunoglobulins"/>
    <property type="match status" value="2"/>
</dbReference>
<dbReference type="Pfam" id="PF13583">
    <property type="entry name" value="Reprolysin_4"/>
    <property type="match status" value="1"/>
</dbReference>